<keyword evidence="9" id="KW-0812">Transmembrane</keyword>
<sequence length="416" mass="44167">MASKGGSLGWALLTGRDGDLDPPSAWWRGPAWVKVILTTAALLVLVGLTYGSWARYLGGGSVPLIFFLLLLQLTPPLLVLRFPLTAVRVAAVGMVSSIIAILFPAPYALFGPSLSEWPLQVQVLPYLPVLAMTLARTKPGQGWGISVIAIALATAVGIVQIPRTGTKTLVWSLVVVAVTIVAGYGMQQRRRALEQADEAERTTVEERTKRTALQERALIARELHDIIGHHLSLIALRTDSARYRVPDVSEAAQEEFRALGVAAREALDEARRLVGVLRDTDAEPEHEPQPGLAEVPSLIDGCRASGIEIRAELSGGDVPAMIGLAAYRILQEALSNAARHSPGSTVDVEVRREPEGLTILVENGPPSRPAAPTGGDGVGLAGIAERVTLIGGTCETGPREDGGFRVAVTLEITGEA</sequence>
<dbReference type="InterPro" id="IPR011712">
    <property type="entry name" value="Sig_transdc_His_kin_sub3_dim/P"/>
</dbReference>
<evidence type="ECO:0000259" key="11">
    <source>
        <dbReference type="Pfam" id="PF07730"/>
    </source>
</evidence>
<dbReference type="EC" id="2.7.13.3" evidence="2"/>
<dbReference type="Pfam" id="PF02518">
    <property type="entry name" value="HATPase_c"/>
    <property type="match status" value="1"/>
</dbReference>
<keyword evidence="3" id="KW-0597">Phosphoprotein</keyword>
<feature type="domain" description="Histidine kinase/HSP90-like ATPase" evidence="10">
    <location>
        <begin position="326"/>
        <end position="412"/>
    </location>
</feature>
<dbReference type="PANTHER" id="PTHR24421">
    <property type="entry name" value="NITRATE/NITRITE SENSOR PROTEIN NARX-RELATED"/>
    <property type="match status" value="1"/>
</dbReference>
<dbReference type="InterPro" id="IPR003594">
    <property type="entry name" value="HATPase_dom"/>
</dbReference>
<evidence type="ECO:0000259" key="10">
    <source>
        <dbReference type="Pfam" id="PF02518"/>
    </source>
</evidence>
<gene>
    <name evidence="12" type="ORF">HDA45_004598</name>
</gene>
<feature type="transmembrane region" description="Helical" evidence="9">
    <location>
        <begin position="142"/>
        <end position="162"/>
    </location>
</feature>
<protein>
    <recommendedName>
        <fullName evidence="2">histidine kinase</fullName>
        <ecNumber evidence="2">2.7.13.3</ecNumber>
    </recommendedName>
</protein>
<comment type="catalytic activity">
    <reaction evidence="1">
        <text>ATP + protein L-histidine = ADP + protein N-phospho-L-histidine.</text>
        <dbReference type="EC" id="2.7.13.3"/>
    </reaction>
</comment>
<dbReference type="GO" id="GO:0046983">
    <property type="term" value="F:protein dimerization activity"/>
    <property type="evidence" value="ECO:0007669"/>
    <property type="project" value="InterPro"/>
</dbReference>
<feature type="transmembrane region" description="Helical" evidence="9">
    <location>
        <begin position="31"/>
        <end position="50"/>
    </location>
</feature>
<evidence type="ECO:0000256" key="7">
    <source>
        <dbReference type="ARBA" id="ARBA00022840"/>
    </source>
</evidence>
<dbReference type="Gene3D" id="3.30.565.10">
    <property type="entry name" value="Histidine kinase-like ATPase, C-terminal domain"/>
    <property type="match status" value="1"/>
</dbReference>
<feature type="transmembrane region" description="Helical" evidence="9">
    <location>
        <begin position="168"/>
        <end position="186"/>
    </location>
</feature>
<feature type="transmembrane region" description="Helical" evidence="9">
    <location>
        <begin position="86"/>
        <end position="105"/>
    </location>
</feature>
<accession>A0A841B6H1</accession>
<name>A0A841B6H1_9PSEU</name>
<evidence type="ECO:0000256" key="9">
    <source>
        <dbReference type="SAM" id="Phobius"/>
    </source>
</evidence>
<reference evidence="12 13" key="1">
    <citation type="submission" date="2020-08" db="EMBL/GenBank/DDBJ databases">
        <title>Sequencing the genomes of 1000 actinobacteria strains.</title>
        <authorList>
            <person name="Klenk H.-P."/>
        </authorList>
    </citation>
    <scope>NUCLEOTIDE SEQUENCE [LARGE SCALE GENOMIC DNA]</scope>
    <source>
        <strain evidence="12 13">DSM 45272</strain>
    </source>
</reference>
<keyword evidence="6 12" id="KW-0418">Kinase</keyword>
<dbReference type="EMBL" id="JACHMX010000001">
    <property type="protein sequence ID" value="MBB5854511.1"/>
    <property type="molecule type" value="Genomic_DNA"/>
</dbReference>
<dbReference type="InterPro" id="IPR036890">
    <property type="entry name" value="HATPase_C_sf"/>
</dbReference>
<organism evidence="12 13">
    <name type="scientific">Amycolatopsis umgeniensis</name>
    <dbReference type="NCBI Taxonomy" id="336628"/>
    <lineage>
        <taxon>Bacteria</taxon>
        <taxon>Bacillati</taxon>
        <taxon>Actinomycetota</taxon>
        <taxon>Actinomycetes</taxon>
        <taxon>Pseudonocardiales</taxon>
        <taxon>Pseudonocardiaceae</taxon>
        <taxon>Amycolatopsis</taxon>
    </lineage>
</organism>
<keyword evidence="9" id="KW-1133">Transmembrane helix</keyword>
<dbReference type="InterPro" id="IPR050482">
    <property type="entry name" value="Sensor_HK_TwoCompSys"/>
</dbReference>
<dbReference type="CDD" id="cd16917">
    <property type="entry name" value="HATPase_UhpB-NarQ-NarX-like"/>
    <property type="match status" value="1"/>
</dbReference>
<evidence type="ECO:0000256" key="2">
    <source>
        <dbReference type="ARBA" id="ARBA00012438"/>
    </source>
</evidence>
<dbReference type="Proteomes" id="UP000580861">
    <property type="component" value="Unassembled WGS sequence"/>
</dbReference>
<keyword evidence="13" id="KW-1185">Reference proteome</keyword>
<keyword evidence="8" id="KW-0902">Two-component regulatory system</keyword>
<comment type="caution">
    <text evidence="12">The sequence shown here is derived from an EMBL/GenBank/DDBJ whole genome shotgun (WGS) entry which is preliminary data.</text>
</comment>
<dbReference type="GO" id="GO:0016020">
    <property type="term" value="C:membrane"/>
    <property type="evidence" value="ECO:0007669"/>
    <property type="project" value="InterPro"/>
</dbReference>
<keyword evidence="7" id="KW-0067">ATP-binding</keyword>
<dbReference type="PANTHER" id="PTHR24421:SF10">
    <property type="entry name" value="NITRATE_NITRITE SENSOR PROTEIN NARQ"/>
    <property type="match status" value="1"/>
</dbReference>
<feature type="transmembrane region" description="Helical" evidence="9">
    <location>
        <begin position="56"/>
        <end position="74"/>
    </location>
</feature>
<keyword evidence="9" id="KW-0472">Membrane</keyword>
<feature type="domain" description="Signal transduction histidine kinase subgroup 3 dimerisation and phosphoacceptor" evidence="11">
    <location>
        <begin position="215"/>
        <end position="281"/>
    </location>
</feature>
<dbReference type="GO" id="GO:0000155">
    <property type="term" value="F:phosphorelay sensor kinase activity"/>
    <property type="evidence" value="ECO:0007669"/>
    <property type="project" value="InterPro"/>
</dbReference>
<evidence type="ECO:0000313" key="13">
    <source>
        <dbReference type="Proteomes" id="UP000580861"/>
    </source>
</evidence>
<keyword evidence="5" id="KW-0547">Nucleotide-binding</keyword>
<evidence type="ECO:0000313" key="12">
    <source>
        <dbReference type="EMBL" id="MBB5854511.1"/>
    </source>
</evidence>
<dbReference type="SUPFAM" id="SSF55874">
    <property type="entry name" value="ATPase domain of HSP90 chaperone/DNA topoisomerase II/histidine kinase"/>
    <property type="match status" value="1"/>
</dbReference>
<evidence type="ECO:0000256" key="1">
    <source>
        <dbReference type="ARBA" id="ARBA00000085"/>
    </source>
</evidence>
<dbReference type="AlphaFoldDB" id="A0A841B6H1"/>
<evidence type="ECO:0000256" key="4">
    <source>
        <dbReference type="ARBA" id="ARBA00022679"/>
    </source>
</evidence>
<dbReference type="Pfam" id="PF07730">
    <property type="entry name" value="HisKA_3"/>
    <property type="match status" value="1"/>
</dbReference>
<evidence type="ECO:0000256" key="3">
    <source>
        <dbReference type="ARBA" id="ARBA00022553"/>
    </source>
</evidence>
<keyword evidence="4" id="KW-0808">Transferase</keyword>
<evidence type="ECO:0000256" key="8">
    <source>
        <dbReference type="ARBA" id="ARBA00023012"/>
    </source>
</evidence>
<dbReference type="GO" id="GO:0005524">
    <property type="term" value="F:ATP binding"/>
    <property type="evidence" value="ECO:0007669"/>
    <property type="project" value="UniProtKB-KW"/>
</dbReference>
<dbReference type="RefSeq" id="WP_184898546.1">
    <property type="nucleotide sequence ID" value="NZ_JACHMX010000001.1"/>
</dbReference>
<dbReference type="Gene3D" id="1.20.5.1930">
    <property type="match status" value="1"/>
</dbReference>
<evidence type="ECO:0000256" key="6">
    <source>
        <dbReference type="ARBA" id="ARBA00022777"/>
    </source>
</evidence>
<evidence type="ECO:0000256" key="5">
    <source>
        <dbReference type="ARBA" id="ARBA00022741"/>
    </source>
</evidence>
<proteinExistence type="predicted"/>